<feature type="transmembrane region" description="Helical" evidence="2">
    <location>
        <begin position="325"/>
        <end position="343"/>
    </location>
</feature>
<organism evidence="3 4">
    <name type="scientific">Chlorella ohadii</name>
    <dbReference type="NCBI Taxonomy" id="2649997"/>
    <lineage>
        <taxon>Eukaryota</taxon>
        <taxon>Viridiplantae</taxon>
        <taxon>Chlorophyta</taxon>
        <taxon>core chlorophytes</taxon>
        <taxon>Trebouxiophyceae</taxon>
        <taxon>Chlorellales</taxon>
        <taxon>Chlorellaceae</taxon>
        <taxon>Chlorella clade</taxon>
        <taxon>Chlorella</taxon>
    </lineage>
</organism>
<proteinExistence type="predicted"/>
<accession>A0AAD5DKW6</accession>
<keyword evidence="2" id="KW-0472">Membrane</keyword>
<evidence type="ECO:0000256" key="1">
    <source>
        <dbReference type="SAM" id="MobiDB-lite"/>
    </source>
</evidence>
<keyword evidence="2" id="KW-0812">Transmembrane</keyword>
<reference evidence="3" key="1">
    <citation type="submission" date="2020-11" db="EMBL/GenBank/DDBJ databases">
        <title>Chlorella ohadii genome sequencing and assembly.</title>
        <authorList>
            <person name="Murik O."/>
            <person name="Treves H."/>
            <person name="Kedem I."/>
            <person name="Shotland Y."/>
            <person name="Kaplan A."/>
        </authorList>
    </citation>
    <scope>NUCLEOTIDE SEQUENCE</scope>
    <source>
        <strain evidence="3">1</strain>
    </source>
</reference>
<keyword evidence="2" id="KW-1133">Transmembrane helix</keyword>
<feature type="compositionally biased region" description="Polar residues" evidence="1">
    <location>
        <begin position="45"/>
        <end position="54"/>
    </location>
</feature>
<feature type="compositionally biased region" description="Low complexity" evidence="1">
    <location>
        <begin position="64"/>
        <end position="78"/>
    </location>
</feature>
<keyword evidence="4" id="KW-1185">Reference proteome</keyword>
<feature type="region of interest" description="Disordered" evidence="1">
    <location>
        <begin position="1"/>
        <end position="80"/>
    </location>
</feature>
<dbReference type="Proteomes" id="UP001205105">
    <property type="component" value="Unassembled WGS sequence"/>
</dbReference>
<dbReference type="EMBL" id="JADXDR010000100">
    <property type="protein sequence ID" value="KAI7839517.1"/>
    <property type="molecule type" value="Genomic_DNA"/>
</dbReference>
<feature type="transmembrane region" description="Helical" evidence="2">
    <location>
        <begin position="293"/>
        <end position="313"/>
    </location>
</feature>
<feature type="transmembrane region" description="Helical" evidence="2">
    <location>
        <begin position="231"/>
        <end position="252"/>
    </location>
</feature>
<protein>
    <submittedName>
        <fullName evidence="3">Uncharacterized protein</fullName>
    </submittedName>
</protein>
<comment type="caution">
    <text evidence="3">The sequence shown here is derived from an EMBL/GenBank/DDBJ whole genome shotgun (WGS) entry which is preliminary data.</text>
</comment>
<sequence>MALGSVTVLDGTSRGLRWAQRAQQRRRHGLPVLAPSSKARKAKQHSGSSKQADGSSCGAEDGDAGLAEAKPAAGAAAAESNCCRISADGSRLAAADSTEAAAAAAAVEKAAAHHDEAIATQQGSQPPHGANGSLDGRASTAPPPRPAGRSFALAQQQAASFVRPGSQAGDDALAEPPPRPELALARGLSRRVRDLSTGRPRLVRLAALTVITSSFSAAYCCQIAAPGFVDPSLVQLVNMFTVLGVALVQSVLLRHRLPLSIWPCSAVMLGGAAMVIVPSIGSGSGAGLNDWRGWLGFGLSLASMAATVVYFVSLQASRRLGFTSLQLQYLYLLLSVAVLLPISLGVDGTDWSANFRGWTAGDWAVLCVMSCCVVISANLCIQYSTWVLGAPTVSMFYGLRLVAAIVESKIILGATVIKEPIAGTVVTVCAGKRSMLLHACCHEGLG</sequence>
<feature type="transmembrane region" description="Helical" evidence="2">
    <location>
        <begin position="259"/>
        <end position="281"/>
    </location>
</feature>
<dbReference type="SUPFAM" id="SSF103481">
    <property type="entry name" value="Multidrug resistance efflux transporter EmrE"/>
    <property type="match status" value="1"/>
</dbReference>
<name>A0AAD5DKW6_9CHLO</name>
<evidence type="ECO:0000313" key="3">
    <source>
        <dbReference type="EMBL" id="KAI7839517.1"/>
    </source>
</evidence>
<dbReference type="InterPro" id="IPR037185">
    <property type="entry name" value="EmrE-like"/>
</dbReference>
<feature type="transmembrane region" description="Helical" evidence="2">
    <location>
        <begin position="363"/>
        <end position="381"/>
    </location>
</feature>
<gene>
    <name evidence="3" type="ORF">COHA_006784</name>
</gene>
<evidence type="ECO:0000256" key="2">
    <source>
        <dbReference type="SAM" id="Phobius"/>
    </source>
</evidence>
<dbReference type="AlphaFoldDB" id="A0AAD5DKW6"/>
<feature type="region of interest" description="Disordered" evidence="1">
    <location>
        <begin position="106"/>
        <end position="153"/>
    </location>
</feature>
<evidence type="ECO:0000313" key="4">
    <source>
        <dbReference type="Proteomes" id="UP001205105"/>
    </source>
</evidence>